<dbReference type="Proteomes" id="UP001162164">
    <property type="component" value="Unassembled WGS sequence"/>
</dbReference>
<sequence length="75" mass="8638">MAVTLLASKPTDWCFFYLCGIQDSTNSSKTWCDMSYQYAYFASYVPHILRVLLMQLLNTQPVDPITQVVGWKIPK</sequence>
<gene>
    <name evidence="1" type="ORF">NQ317_003999</name>
</gene>
<comment type="caution">
    <text evidence="1">The sequence shown here is derived from an EMBL/GenBank/DDBJ whole genome shotgun (WGS) entry which is preliminary data.</text>
</comment>
<keyword evidence="2" id="KW-1185">Reference proteome</keyword>
<organism evidence="1 2">
    <name type="scientific">Molorchus minor</name>
    <dbReference type="NCBI Taxonomy" id="1323400"/>
    <lineage>
        <taxon>Eukaryota</taxon>
        <taxon>Metazoa</taxon>
        <taxon>Ecdysozoa</taxon>
        <taxon>Arthropoda</taxon>
        <taxon>Hexapoda</taxon>
        <taxon>Insecta</taxon>
        <taxon>Pterygota</taxon>
        <taxon>Neoptera</taxon>
        <taxon>Endopterygota</taxon>
        <taxon>Coleoptera</taxon>
        <taxon>Polyphaga</taxon>
        <taxon>Cucujiformia</taxon>
        <taxon>Chrysomeloidea</taxon>
        <taxon>Cerambycidae</taxon>
        <taxon>Lamiinae</taxon>
        <taxon>Monochamini</taxon>
        <taxon>Molorchus</taxon>
    </lineage>
</organism>
<accession>A0ABQ9IYB4</accession>
<reference evidence="1" key="1">
    <citation type="journal article" date="2023" name="Insect Mol. Biol.">
        <title>Genome sequencing provides insights into the evolution of gene families encoding plant cell wall-degrading enzymes in longhorned beetles.</title>
        <authorList>
            <person name="Shin N.R."/>
            <person name="Okamura Y."/>
            <person name="Kirsch R."/>
            <person name="Pauchet Y."/>
        </authorList>
    </citation>
    <scope>NUCLEOTIDE SEQUENCE</scope>
    <source>
        <strain evidence="1">MMC_N1</strain>
    </source>
</reference>
<protein>
    <submittedName>
        <fullName evidence="1">Uncharacterized protein</fullName>
    </submittedName>
</protein>
<evidence type="ECO:0000313" key="1">
    <source>
        <dbReference type="EMBL" id="KAJ8969121.1"/>
    </source>
</evidence>
<name>A0ABQ9IYB4_9CUCU</name>
<proteinExistence type="predicted"/>
<dbReference type="EMBL" id="JAPWTJ010001865">
    <property type="protein sequence ID" value="KAJ8969121.1"/>
    <property type="molecule type" value="Genomic_DNA"/>
</dbReference>
<evidence type="ECO:0000313" key="2">
    <source>
        <dbReference type="Proteomes" id="UP001162164"/>
    </source>
</evidence>